<evidence type="ECO:0000259" key="1">
    <source>
        <dbReference type="Pfam" id="PF24393"/>
    </source>
</evidence>
<evidence type="ECO:0000313" key="2">
    <source>
        <dbReference type="EMBL" id="RAG83786.1"/>
    </source>
</evidence>
<accession>A0A2X0J0Q9</accession>
<comment type="caution">
    <text evidence="2">The sequence shown here is derived from an EMBL/GenBank/DDBJ whole genome shotgun (WGS) entry which is preliminary data.</text>
</comment>
<sequence length="72" mass="7902">MQLDAESYNRICSQIFTLAMAQEAGESDSVEPRRKFRVEEITVRLGVHANGSLAFVAEAGIEAGVEVTFKRA</sequence>
<feature type="domain" description="Pepco" evidence="1">
    <location>
        <begin position="28"/>
        <end position="71"/>
    </location>
</feature>
<protein>
    <recommendedName>
        <fullName evidence="1">Pepco domain-containing protein</fullName>
    </recommendedName>
</protein>
<proteinExistence type="predicted"/>
<organism evidence="2 3">
    <name type="scientific">Streptacidiphilus pinicola</name>
    <dbReference type="NCBI Taxonomy" id="2219663"/>
    <lineage>
        <taxon>Bacteria</taxon>
        <taxon>Bacillati</taxon>
        <taxon>Actinomycetota</taxon>
        <taxon>Actinomycetes</taxon>
        <taxon>Kitasatosporales</taxon>
        <taxon>Streptomycetaceae</taxon>
        <taxon>Streptacidiphilus</taxon>
    </lineage>
</organism>
<name>A0A2X0J0Q9_9ACTN</name>
<evidence type="ECO:0000313" key="3">
    <source>
        <dbReference type="Proteomes" id="UP000248889"/>
    </source>
</evidence>
<keyword evidence="3" id="KW-1185">Reference proteome</keyword>
<dbReference type="Pfam" id="PF24393">
    <property type="entry name" value="Pepco"/>
    <property type="match status" value="1"/>
</dbReference>
<gene>
    <name evidence="2" type="ORF">DN069_20310</name>
</gene>
<reference evidence="2 3" key="1">
    <citation type="submission" date="2018-06" db="EMBL/GenBank/DDBJ databases">
        <title>Streptacidiphilus pinicola sp. nov., isolated from pine grove soil.</title>
        <authorList>
            <person name="Roh S.G."/>
            <person name="Park S."/>
            <person name="Kim M.-K."/>
            <person name="Yun B.-R."/>
            <person name="Park J."/>
            <person name="Kim M.J."/>
            <person name="Kim Y.S."/>
            <person name="Kim S.B."/>
        </authorList>
    </citation>
    <scope>NUCLEOTIDE SEQUENCE [LARGE SCALE GENOMIC DNA]</scope>
    <source>
        <strain evidence="2 3">MMS16-CNU450</strain>
    </source>
</reference>
<dbReference type="InterPro" id="IPR056947">
    <property type="entry name" value="Pepco_dom"/>
</dbReference>
<dbReference type="EMBL" id="QKYN01000077">
    <property type="protein sequence ID" value="RAG83786.1"/>
    <property type="molecule type" value="Genomic_DNA"/>
</dbReference>
<dbReference type="Proteomes" id="UP000248889">
    <property type="component" value="Unassembled WGS sequence"/>
</dbReference>
<dbReference type="AlphaFoldDB" id="A0A2X0J0Q9"/>